<organism evidence="2 3">
    <name type="scientific">Pegethrix bostrychoides GSE-TBD4-15B</name>
    <dbReference type="NCBI Taxonomy" id="2839662"/>
    <lineage>
        <taxon>Bacteria</taxon>
        <taxon>Bacillati</taxon>
        <taxon>Cyanobacteriota</taxon>
        <taxon>Cyanophyceae</taxon>
        <taxon>Oculatellales</taxon>
        <taxon>Oculatellaceae</taxon>
        <taxon>Pegethrix</taxon>
    </lineage>
</organism>
<proteinExistence type="predicted"/>
<comment type="caution">
    <text evidence="2">The sequence shown here is derived from an EMBL/GenBank/DDBJ whole genome shotgun (WGS) entry which is preliminary data.</text>
</comment>
<accession>A0A951U3I4</accession>
<evidence type="ECO:0000313" key="2">
    <source>
        <dbReference type="EMBL" id="MBW4464683.1"/>
    </source>
</evidence>
<protein>
    <submittedName>
        <fullName evidence="2">Uncharacterized protein</fullName>
    </submittedName>
</protein>
<evidence type="ECO:0000256" key="1">
    <source>
        <dbReference type="SAM" id="MobiDB-lite"/>
    </source>
</evidence>
<gene>
    <name evidence="2" type="ORF">KME07_04490</name>
</gene>
<dbReference type="EMBL" id="JAHHHV010000018">
    <property type="protein sequence ID" value="MBW4464683.1"/>
    <property type="molecule type" value="Genomic_DNA"/>
</dbReference>
<dbReference type="AlphaFoldDB" id="A0A951U3I4"/>
<sequence>MAVKRRLSDLVSDLVLEESPKVTELQTLEVSNSVSPNLSLEVNKLNLLNKEPAVGEGEKSPSPTSELAMSQKHRLTESETSEVPKYLTYDRKEARLRFDQVTSLTNLTKLLNRRRKGRGERITDNTLIRVAVDLLLSKAETLGGMTEDEIRAGLKL</sequence>
<feature type="region of interest" description="Disordered" evidence="1">
    <location>
        <begin position="51"/>
        <end position="82"/>
    </location>
</feature>
<evidence type="ECO:0000313" key="3">
    <source>
        <dbReference type="Proteomes" id="UP000707356"/>
    </source>
</evidence>
<reference evidence="2" key="1">
    <citation type="submission" date="2021-05" db="EMBL/GenBank/DDBJ databases">
        <authorList>
            <person name="Pietrasiak N."/>
            <person name="Ward R."/>
            <person name="Stajich J.E."/>
            <person name="Kurbessoian T."/>
        </authorList>
    </citation>
    <scope>NUCLEOTIDE SEQUENCE</scope>
    <source>
        <strain evidence="2">GSE-TBD4-15B</strain>
    </source>
</reference>
<name>A0A951U3I4_9CYAN</name>
<dbReference type="Proteomes" id="UP000707356">
    <property type="component" value="Unassembled WGS sequence"/>
</dbReference>
<reference evidence="2" key="2">
    <citation type="journal article" date="2022" name="Microbiol. Resour. Announc.">
        <title>Metagenome Sequencing to Explore Phylogenomics of Terrestrial Cyanobacteria.</title>
        <authorList>
            <person name="Ward R.D."/>
            <person name="Stajich J.E."/>
            <person name="Johansen J.R."/>
            <person name="Huntemann M."/>
            <person name="Clum A."/>
            <person name="Foster B."/>
            <person name="Foster B."/>
            <person name="Roux S."/>
            <person name="Palaniappan K."/>
            <person name="Varghese N."/>
            <person name="Mukherjee S."/>
            <person name="Reddy T.B.K."/>
            <person name="Daum C."/>
            <person name="Copeland A."/>
            <person name="Chen I.A."/>
            <person name="Ivanova N.N."/>
            <person name="Kyrpides N.C."/>
            <person name="Shapiro N."/>
            <person name="Eloe-Fadrosh E.A."/>
            <person name="Pietrasiak N."/>
        </authorList>
    </citation>
    <scope>NUCLEOTIDE SEQUENCE</scope>
    <source>
        <strain evidence="2">GSE-TBD4-15B</strain>
    </source>
</reference>